<evidence type="ECO:0000256" key="1">
    <source>
        <dbReference type="ARBA" id="ARBA00006484"/>
    </source>
</evidence>
<evidence type="ECO:0008006" key="5">
    <source>
        <dbReference type="Google" id="ProtNLM"/>
    </source>
</evidence>
<dbReference type="Proteomes" id="UP000248764">
    <property type="component" value="Unassembled WGS sequence"/>
</dbReference>
<gene>
    <name evidence="3" type="ORF">C1I92_04450</name>
</gene>
<comment type="caution">
    <text evidence="3">The sequence shown here is derived from an EMBL/GenBank/DDBJ whole genome shotgun (WGS) entry which is preliminary data.</text>
</comment>
<dbReference type="RefSeq" id="WP_111253461.1">
    <property type="nucleotide sequence ID" value="NZ_POTW01000007.1"/>
</dbReference>
<dbReference type="FunFam" id="3.40.50.720:FF:000084">
    <property type="entry name" value="Short-chain dehydrogenase reductase"/>
    <property type="match status" value="1"/>
</dbReference>
<keyword evidence="4" id="KW-1185">Reference proteome</keyword>
<keyword evidence="2" id="KW-0560">Oxidoreductase</keyword>
<dbReference type="AlphaFoldDB" id="A0A2W2BDB0"/>
<dbReference type="InterPro" id="IPR036291">
    <property type="entry name" value="NAD(P)-bd_dom_sf"/>
</dbReference>
<dbReference type="PANTHER" id="PTHR42760">
    <property type="entry name" value="SHORT-CHAIN DEHYDROGENASES/REDUCTASES FAMILY MEMBER"/>
    <property type="match status" value="1"/>
</dbReference>
<dbReference type="PRINTS" id="PR00081">
    <property type="entry name" value="GDHRDH"/>
</dbReference>
<comment type="similarity">
    <text evidence="1">Belongs to the short-chain dehydrogenases/reductases (SDR) family.</text>
</comment>
<organism evidence="3 4">
    <name type="scientific">Jiangella anatolica</name>
    <dbReference type="NCBI Taxonomy" id="2670374"/>
    <lineage>
        <taxon>Bacteria</taxon>
        <taxon>Bacillati</taxon>
        <taxon>Actinomycetota</taxon>
        <taxon>Actinomycetes</taxon>
        <taxon>Jiangellales</taxon>
        <taxon>Jiangellaceae</taxon>
        <taxon>Jiangella</taxon>
    </lineage>
</organism>
<evidence type="ECO:0000313" key="3">
    <source>
        <dbReference type="EMBL" id="PZF85621.1"/>
    </source>
</evidence>
<dbReference type="Gene3D" id="3.40.50.720">
    <property type="entry name" value="NAD(P)-binding Rossmann-like Domain"/>
    <property type="match status" value="1"/>
</dbReference>
<reference evidence="3 4" key="1">
    <citation type="submission" date="2018-01" db="EMBL/GenBank/DDBJ databases">
        <title>Draft genome sequence of Jiangella sp. GTF31.</title>
        <authorList>
            <person name="Sahin N."/>
            <person name="Ay H."/>
            <person name="Saygin H."/>
        </authorList>
    </citation>
    <scope>NUCLEOTIDE SEQUENCE [LARGE SCALE GENOMIC DNA]</scope>
    <source>
        <strain evidence="3 4">GTF31</strain>
    </source>
</reference>
<protein>
    <recommendedName>
        <fullName evidence="5">Short-chain dehydrogenase</fullName>
    </recommendedName>
</protein>
<dbReference type="PRINTS" id="PR00080">
    <property type="entry name" value="SDRFAMILY"/>
</dbReference>
<dbReference type="PANTHER" id="PTHR42760:SF133">
    <property type="entry name" value="3-OXOACYL-[ACYL-CARRIER-PROTEIN] REDUCTASE"/>
    <property type="match status" value="1"/>
</dbReference>
<name>A0A2W2BDB0_9ACTN</name>
<dbReference type="InterPro" id="IPR002347">
    <property type="entry name" value="SDR_fam"/>
</dbReference>
<dbReference type="GO" id="GO:0016616">
    <property type="term" value="F:oxidoreductase activity, acting on the CH-OH group of donors, NAD or NADP as acceptor"/>
    <property type="evidence" value="ECO:0007669"/>
    <property type="project" value="TreeGrafter"/>
</dbReference>
<dbReference type="EMBL" id="POTW01000007">
    <property type="protein sequence ID" value="PZF85621.1"/>
    <property type="molecule type" value="Genomic_DNA"/>
</dbReference>
<dbReference type="Pfam" id="PF13561">
    <property type="entry name" value="adh_short_C2"/>
    <property type="match status" value="1"/>
</dbReference>
<sequence>MRALVTGGSGHIGAAITARLAAGGYTVAIADLAEPAPEVAGLADRYVAADVTSEQGAREAVQVAAGAGHLDVLVNCLGVSPKKNGRKRPLGEIALEEWERVFAVNVTACFLTMREAMPRLRPHANASIVNVVSAVAKLGAAGPDGATYGPAHPSGAHYCASKAALANLTVSAARELAQHGVRCNGVAPGYIGSGMGGTTDATVETRLLGQVPLSRSGTADEVAAVVGFLVSPDASYLTGEIIDVDGGWVPD</sequence>
<evidence type="ECO:0000256" key="2">
    <source>
        <dbReference type="ARBA" id="ARBA00023002"/>
    </source>
</evidence>
<evidence type="ECO:0000313" key="4">
    <source>
        <dbReference type="Proteomes" id="UP000248764"/>
    </source>
</evidence>
<dbReference type="SUPFAM" id="SSF51735">
    <property type="entry name" value="NAD(P)-binding Rossmann-fold domains"/>
    <property type="match status" value="1"/>
</dbReference>
<accession>A0A2W2BDB0</accession>
<proteinExistence type="inferred from homology"/>